<dbReference type="WBParaSite" id="BXY_1084400.1">
    <property type="protein sequence ID" value="BXY_1084400.1"/>
    <property type="gene ID" value="BXY_1084400"/>
</dbReference>
<feature type="compositionally biased region" description="Basic and acidic residues" evidence="1">
    <location>
        <begin position="75"/>
        <end position="87"/>
    </location>
</feature>
<gene>
    <name evidence="2" type="ORF">BXYJ_LOCUS3233</name>
</gene>
<evidence type="ECO:0000313" key="4">
    <source>
        <dbReference type="Proteomes" id="UP000095284"/>
    </source>
</evidence>
<evidence type="ECO:0000313" key="5">
    <source>
        <dbReference type="Proteomes" id="UP000659654"/>
    </source>
</evidence>
<keyword evidence="5" id="KW-1185">Reference proteome</keyword>
<proteinExistence type="predicted"/>
<feature type="compositionally biased region" description="Basic and acidic residues" evidence="1">
    <location>
        <begin position="49"/>
        <end position="58"/>
    </location>
</feature>
<evidence type="ECO:0000313" key="2">
    <source>
        <dbReference type="EMBL" id="CAD5213844.1"/>
    </source>
</evidence>
<sequence length="87" mass="9823">MSENQAPQQKVAKDEDDSDFEEEMRITEAVEGFENHGPPKQLKPVPEAEVQKLQESAKKPKGPNYPESPENQQRPAEDANFGEKEKS</sequence>
<reference evidence="6" key="1">
    <citation type="submission" date="2016-11" db="UniProtKB">
        <authorList>
            <consortium name="WormBaseParasite"/>
        </authorList>
    </citation>
    <scope>IDENTIFICATION</scope>
</reference>
<dbReference type="SMR" id="A0A1I7SCU0"/>
<name>A0A1I7SCU0_BURXY</name>
<dbReference type="Proteomes" id="UP000095284">
    <property type="component" value="Unplaced"/>
</dbReference>
<dbReference type="EMBL" id="CAJFCV020000002">
    <property type="protein sequence ID" value="CAG9093489.1"/>
    <property type="molecule type" value="Genomic_DNA"/>
</dbReference>
<feature type="region of interest" description="Disordered" evidence="1">
    <location>
        <begin position="1"/>
        <end position="87"/>
    </location>
</feature>
<dbReference type="AlphaFoldDB" id="A0A1I7SCU0"/>
<protein>
    <submittedName>
        <fullName evidence="2">(pine wood nematode) hypothetical protein</fullName>
    </submittedName>
</protein>
<dbReference type="Proteomes" id="UP000659654">
    <property type="component" value="Unassembled WGS sequence"/>
</dbReference>
<evidence type="ECO:0000256" key="1">
    <source>
        <dbReference type="SAM" id="MobiDB-lite"/>
    </source>
</evidence>
<organism evidence="4 6">
    <name type="scientific">Bursaphelenchus xylophilus</name>
    <name type="common">Pinewood nematode worm</name>
    <name type="synonym">Aphelenchoides xylophilus</name>
    <dbReference type="NCBI Taxonomy" id="6326"/>
    <lineage>
        <taxon>Eukaryota</taxon>
        <taxon>Metazoa</taxon>
        <taxon>Ecdysozoa</taxon>
        <taxon>Nematoda</taxon>
        <taxon>Chromadorea</taxon>
        <taxon>Rhabditida</taxon>
        <taxon>Tylenchina</taxon>
        <taxon>Tylenchomorpha</taxon>
        <taxon>Aphelenchoidea</taxon>
        <taxon>Aphelenchoididae</taxon>
        <taxon>Bursaphelenchus</taxon>
    </lineage>
</organism>
<accession>A0A1I7SCU0</accession>
<reference evidence="3" key="2">
    <citation type="submission" date="2020-08" db="EMBL/GenBank/DDBJ databases">
        <authorList>
            <person name="Kikuchi T."/>
        </authorList>
    </citation>
    <scope>NUCLEOTIDE SEQUENCE</scope>
    <source>
        <strain evidence="2">Ka4C1</strain>
    </source>
</reference>
<evidence type="ECO:0000313" key="6">
    <source>
        <dbReference type="WBParaSite" id="BXY_1084400.1"/>
    </source>
</evidence>
<dbReference type="Proteomes" id="UP000582659">
    <property type="component" value="Unassembled WGS sequence"/>
</dbReference>
<evidence type="ECO:0000313" key="3">
    <source>
        <dbReference type="EMBL" id="CAG9093489.1"/>
    </source>
</evidence>
<dbReference type="EMBL" id="CAJFDI010000002">
    <property type="protein sequence ID" value="CAD5213844.1"/>
    <property type="molecule type" value="Genomic_DNA"/>
</dbReference>